<gene>
    <name evidence="4" type="ORF">SAMN04515672_1110</name>
</gene>
<dbReference type="CDD" id="cd00397">
    <property type="entry name" value="DNA_BRE_C"/>
    <property type="match status" value="1"/>
</dbReference>
<accession>A0A1G8UZX0</accession>
<proteinExistence type="predicted"/>
<evidence type="ECO:0000259" key="3">
    <source>
        <dbReference type="PROSITE" id="PS51898"/>
    </source>
</evidence>
<dbReference type="Pfam" id="PF00589">
    <property type="entry name" value="Phage_integrase"/>
    <property type="match status" value="1"/>
</dbReference>
<dbReference type="OrthoDB" id="330648at2157"/>
<dbReference type="PROSITE" id="PS51898">
    <property type="entry name" value="TYR_RECOMBINASE"/>
    <property type="match status" value="1"/>
</dbReference>
<evidence type="ECO:0000256" key="1">
    <source>
        <dbReference type="ARBA" id="ARBA00023172"/>
    </source>
</evidence>
<evidence type="ECO:0000313" key="5">
    <source>
        <dbReference type="Proteomes" id="UP000198882"/>
    </source>
</evidence>
<dbReference type="Gene3D" id="1.10.443.10">
    <property type="entry name" value="Intergrase catalytic core"/>
    <property type="match status" value="1"/>
</dbReference>
<dbReference type="InterPro" id="IPR002104">
    <property type="entry name" value="Integrase_catalytic"/>
</dbReference>
<evidence type="ECO:0000313" key="4">
    <source>
        <dbReference type="EMBL" id="SDJ59392.1"/>
    </source>
</evidence>
<name>A0A1G8UZX0_9EURY</name>
<reference evidence="5" key="1">
    <citation type="submission" date="2016-10" db="EMBL/GenBank/DDBJ databases">
        <authorList>
            <person name="Varghese N."/>
            <person name="Submissions S."/>
        </authorList>
    </citation>
    <scope>NUCLEOTIDE SEQUENCE [LARGE SCALE GENOMIC DNA]</scope>
    <source>
        <strain evidence="5">B4,CECT 8067,JCM 17497</strain>
    </source>
</reference>
<keyword evidence="1" id="KW-0233">DNA recombination</keyword>
<dbReference type="InterPro" id="IPR011010">
    <property type="entry name" value="DNA_brk_join_enz"/>
</dbReference>
<organism evidence="4 5">
    <name type="scientific">Natronorubrum texcoconense</name>
    <dbReference type="NCBI Taxonomy" id="1095776"/>
    <lineage>
        <taxon>Archaea</taxon>
        <taxon>Methanobacteriati</taxon>
        <taxon>Methanobacteriota</taxon>
        <taxon>Stenosarchaea group</taxon>
        <taxon>Halobacteria</taxon>
        <taxon>Halobacteriales</taxon>
        <taxon>Natrialbaceae</taxon>
        <taxon>Natronorubrum</taxon>
    </lineage>
</organism>
<dbReference type="GO" id="GO:0003677">
    <property type="term" value="F:DNA binding"/>
    <property type="evidence" value="ECO:0007669"/>
    <property type="project" value="InterPro"/>
</dbReference>
<dbReference type="AlphaFoldDB" id="A0A1G8UZX0"/>
<protein>
    <submittedName>
        <fullName evidence="4">Phage integrase family protein</fullName>
    </submittedName>
</protein>
<keyword evidence="5" id="KW-1185">Reference proteome</keyword>
<feature type="compositionally biased region" description="Polar residues" evidence="2">
    <location>
        <begin position="1"/>
        <end position="14"/>
    </location>
</feature>
<dbReference type="GO" id="GO:0015074">
    <property type="term" value="P:DNA integration"/>
    <property type="evidence" value="ECO:0007669"/>
    <property type="project" value="InterPro"/>
</dbReference>
<evidence type="ECO:0000256" key="2">
    <source>
        <dbReference type="SAM" id="MobiDB-lite"/>
    </source>
</evidence>
<dbReference type="Proteomes" id="UP000198882">
    <property type="component" value="Unassembled WGS sequence"/>
</dbReference>
<dbReference type="RefSeq" id="WP_090303560.1">
    <property type="nucleotide sequence ID" value="NZ_FNFE01000001.1"/>
</dbReference>
<dbReference type="SUPFAM" id="SSF56349">
    <property type="entry name" value="DNA breaking-rejoining enzymes"/>
    <property type="match status" value="1"/>
</dbReference>
<dbReference type="EMBL" id="FNFE01000001">
    <property type="protein sequence ID" value="SDJ59392.1"/>
    <property type="molecule type" value="Genomic_DNA"/>
</dbReference>
<dbReference type="InterPro" id="IPR013762">
    <property type="entry name" value="Integrase-like_cat_sf"/>
</dbReference>
<dbReference type="GO" id="GO:0006310">
    <property type="term" value="P:DNA recombination"/>
    <property type="evidence" value="ECO:0007669"/>
    <property type="project" value="UniProtKB-KW"/>
</dbReference>
<sequence length="408" mass="47895">MNRTETSELTISKMSNRKPPTAAAKNSQTDASFDVRELIRAETIDELGPRQAIDFVSELSDWYRWMRKQGISRDEWQLEGHSRSTANNYVQRLCRILPELWNEFRGYTMQISPEMGDWYLEQLRDDEIRKENGQPYAGSSKKKQVCTLLSFFRFRSSQRNGKEWEPATLFQADAGTRVADPIKRDERSLIREAVLEYKTVKRYNNCTPEERDRIKGELAQRLGKPKEEVTKSDWEDVNRCWMWPSIIMVTLDIGARPVEIERASTEWLKLSAPEIEIPKDDAAKNDQTWTNTITERTAKVLRRWLQQRNSLPKYDDTDALWLTREGNPYSPGPLGRNLRNIMDEAGIDHSDRNISWYSLRYSLATSLAKEADSHEEVRKQMRHKRPESTMRYIHPPDEDVRNHLRRIA</sequence>
<feature type="domain" description="Tyr recombinase" evidence="3">
    <location>
        <begin position="224"/>
        <end position="405"/>
    </location>
</feature>
<feature type="region of interest" description="Disordered" evidence="2">
    <location>
        <begin position="1"/>
        <end position="29"/>
    </location>
</feature>